<dbReference type="EMBL" id="JOPB01000008">
    <property type="protein sequence ID" value="OUI78042.1"/>
    <property type="molecule type" value="Genomic_DNA"/>
</dbReference>
<dbReference type="GO" id="GO:0006310">
    <property type="term" value="P:DNA recombination"/>
    <property type="evidence" value="ECO:0007669"/>
    <property type="project" value="UniProtKB-KW"/>
</dbReference>
<dbReference type="Gene3D" id="1.10.443.10">
    <property type="entry name" value="Intergrase catalytic core"/>
    <property type="match status" value="1"/>
</dbReference>
<evidence type="ECO:0000256" key="2">
    <source>
        <dbReference type="ARBA" id="ARBA00022908"/>
    </source>
</evidence>
<evidence type="ECO:0000256" key="4">
    <source>
        <dbReference type="ARBA" id="ARBA00023172"/>
    </source>
</evidence>
<dbReference type="PANTHER" id="PTHR30349:SF64">
    <property type="entry name" value="PROPHAGE INTEGRASE INTD-RELATED"/>
    <property type="match status" value="1"/>
</dbReference>
<accession>A0A251ZTQ2</accession>
<dbReference type="InterPro" id="IPR011010">
    <property type="entry name" value="DNA_brk_join_enz"/>
</dbReference>
<name>A0A251ZTQ2_9PROT</name>
<evidence type="ECO:0000313" key="7">
    <source>
        <dbReference type="Proteomes" id="UP000194946"/>
    </source>
</evidence>
<dbReference type="InterPro" id="IPR050090">
    <property type="entry name" value="Tyrosine_recombinase_XerCD"/>
</dbReference>
<sequence>MLIRRPSGYSYRRKVPPSLRKVIGKSEIWVSLVTNSKIIANSRICDIHSLTNELFIRLRLMHDEFKEVLNQSKCLTKDVAKNGVAIQQMILENDKITKKLSINLEEELAQECNDDLRDFIGEAYKPFFNNIIEYYETKVLEVKTQYKTANARYLLCMVLQDKNFSELMELATKTTRFLTNLLHKYKFALDNQKDTSVLEKEMSEILSLFNTMQSQLNNQAPVSSSLFSEASEVFITASSTNWKDSVFRGYRNSIKRFIECCGDKEIHLYTGLDVGNFKELMEKLPANYGRNPKDERTVKQLIEDANTNNLERVSGKSVKNHFSRLSTIWSYYTQRDIVEKNIFSGWRFDSKQKTKRISWSDEYLKILIEASFDIKSSTSKETYGYIVGVASYTGMRLEEICRIRVEDIKCIHNVTCINICEHEPLDKKPETAWNPKTEAGERIVPISQKLIDAGFLGYIKKAQDKKEYYIFSDLTFSGKDNKRSALFQRNFSKHKTKLGIPESTVFHSFRHNISTQLRNIPEYGDSGLREVWIDSFLGHEGNSKSVGNSVYLDAINIQNLKKVADTIKYSDFWDIRKLMK</sequence>
<dbReference type="Pfam" id="PF20172">
    <property type="entry name" value="DUF6538"/>
    <property type="match status" value="1"/>
</dbReference>
<dbReference type="AlphaFoldDB" id="A0A251ZTQ2"/>
<evidence type="ECO:0000256" key="1">
    <source>
        <dbReference type="ARBA" id="ARBA00008857"/>
    </source>
</evidence>
<evidence type="ECO:0000259" key="5">
    <source>
        <dbReference type="PROSITE" id="PS51898"/>
    </source>
</evidence>
<dbReference type="InterPro" id="IPR046668">
    <property type="entry name" value="DUF6538"/>
</dbReference>
<feature type="domain" description="Tyr recombinase" evidence="5">
    <location>
        <begin position="352"/>
        <end position="565"/>
    </location>
</feature>
<keyword evidence="7" id="KW-1185">Reference proteome</keyword>
<reference evidence="7" key="1">
    <citation type="submission" date="2014-06" db="EMBL/GenBank/DDBJ databases">
        <authorList>
            <person name="Winans N.J."/>
            <person name="Newell P.D."/>
            <person name="Douglas A.E."/>
        </authorList>
    </citation>
    <scope>NUCLEOTIDE SEQUENCE [LARGE SCALE GENOMIC DNA]</scope>
    <source>
        <strain evidence="7">DmL_052</strain>
    </source>
</reference>
<evidence type="ECO:0000313" key="6">
    <source>
        <dbReference type="EMBL" id="OUI78042.1"/>
    </source>
</evidence>
<dbReference type="Gene3D" id="1.10.150.130">
    <property type="match status" value="1"/>
</dbReference>
<dbReference type="GO" id="GO:0003677">
    <property type="term" value="F:DNA binding"/>
    <property type="evidence" value="ECO:0007669"/>
    <property type="project" value="UniProtKB-KW"/>
</dbReference>
<organism evidence="6 7">
    <name type="scientific">Commensalibacter intestini</name>
    <dbReference type="NCBI Taxonomy" id="479936"/>
    <lineage>
        <taxon>Bacteria</taxon>
        <taxon>Pseudomonadati</taxon>
        <taxon>Pseudomonadota</taxon>
        <taxon>Alphaproteobacteria</taxon>
        <taxon>Acetobacterales</taxon>
        <taxon>Acetobacteraceae</taxon>
    </lineage>
</organism>
<dbReference type="InterPro" id="IPR013762">
    <property type="entry name" value="Integrase-like_cat_sf"/>
</dbReference>
<dbReference type="Pfam" id="PF00589">
    <property type="entry name" value="Phage_integrase"/>
    <property type="match status" value="1"/>
</dbReference>
<dbReference type="Proteomes" id="UP000194946">
    <property type="component" value="Unassembled WGS sequence"/>
</dbReference>
<comment type="caution">
    <text evidence="6">The sequence shown here is derived from an EMBL/GenBank/DDBJ whole genome shotgun (WGS) entry which is preliminary data.</text>
</comment>
<keyword evidence="3" id="KW-0238">DNA-binding</keyword>
<dbReference type="SUPFAM" id="SSF56349">
    <property type="entry name" value="DNA breaking-rejoining enzymes"/>
    <property type="match status" value="1"/>
</dbReference>
<dbReference type="PROSITE" id="PS51898">
    <property type="entry name" value="TYR_RECOMBINASE"/>
    <property type="match status" value="1"/>
</dbReference>
<keyword evidence="2" id="KW-0229">DNA integration</keyword>
<gene>
    <name evidence="6" type="ORF">HK18_10875</name>
</gene>
<evidence type="ECO:0000256" key="3">
    <source>
        <dbReference type="ARBA" id="ARBA00023125"/>
    </source>
</evidence>
<dbReference type="GO" id="GO:0015074">
    <property type="term" value="P:DNA integration"/>
    <property type="evidence" value="ECO:0007669"/>
    <property type="project" value="UniProtKB-KW"/>
</dbReference>
<dbReference type="InterPro" id="IPR002104">
    <property type="entry name" value="Integrase_catalytic"/>
</dbReference>
<protein>
    <recommendedName>
        <fullName evidence="5">Tyr recombinase domain-containing protein</fullName>
    </recommendedName>
</protein>
<comment type="similarity">
    <text evidence="1">Belongs to the 'phage' integrase family.</text>
</comment>
<proteinExistence type="inferred from homology"/>
<keyword evidence="4" id="KW-0233">DNA recombination</keyword>
<dbReference type="InterPro" id="IPR010998">
    <property type="entry name" value="Integrase_recombinase_N"/>
</dbReference>
<dbReference type="PANTHER" id="PTHR30349">
    <property type="entry name" value="PHAGE INTEGRASE-RELATED"/>
    <property type="match status" value="1"/>
</dbReference>